<accession>A0A5D6UVG2</accession>
<name>A0A5D6UVG2_9BACT</name>
<reference evidence="1 2" key="1">
    <citation type="submission" date="2019-08" db="EMBL/GenBank/DDBJ databases">
        <authorList>
            <person name="Seo M.-J."/>
        </authorList>
    </citation>
    <scope>NUCLEOTIDE SEQUENCE [LARGE SCALE GENOMIC DNA]</scope>
    <source>
        <strain evidence="1 2">KIGAM108</strain>
    </source>
</reference>
<gene>
    <name evidence="1" type="ORF">FY528_14530</name>
</gene>
<sequence length="286" mass="31561">MRIMQISRILGTAHCGQRGLGVLGVAALLTSCGLQQDIDVELPAYPAQLVVECYLEPGKVPQLTVTETTEYLADPSPSLPRQVQVVLGGPAGWRDTLRFAPALDPITQKAYTHRGRAPLQARPGDVFTLDVTDEQGRHLTGTATMPALVPIDTVEWKFNDQPEAQRKAYVLVRFQDPPEAGNYYRFQIHRDSVSKDPEVDYNPQDRLNNGREFTLGTSYEFAPNDTLVVTLYHLDKAYADFMQSVDDARGANGNPFAQPAGIKSTVQGGLGVFTVLSYQRRTVVIK</sequence>
<organism evidence="1 2">
    <name type="scientific">Hymenobacter lutimineralis</name>
    <dbReference type="NCBI Taxonomy" id="2606448"/>
    <lineage>
        <taxon>Bacteria</taxon>
        <taxon>Pseudomonadati</taxon>
        <taxon>Bacteroidota</taxon>
        <taxon>Cytophagia</taxon>
        <taxon>Cytophagales</taxon>
        <taxon>Hymenobacteraceae</taxon>
        <taxon>Hymenobacter</taxon>
    </lineage>
</organism>
<keyword evidence="2" id="KW-1185">Reference proteome</keyword>
<dbReference type="Pfam" id="PF14054">
    <property type="entry name" value="DUF4249"/>
    <property type="match status" value="1"/>
</dbReference>
<dbReference type="Proteomes" id="UP000322791">
    <property type="component" value="Unassembled WGS sequence"/>
</dbReference>
<dbReference type="EMBL" id="VTHL01000016">
    <property type="protein sequence ID" value="TYZ07576.1"/>
    <property type="molecule type" value="Genomic_DNA"/>
</dbReference>
<dbReference type="AlphaFoldDB" id="A0A5D6UVG2"/>
<evidence type="ECO:0000313" key="1">
    <source>
        <dbReference type="EMBL" id="TYZ07576.1"/>
    </source>
</evidence>
<proteinExistence type="predicted"/>
<comment type="caution">
    <text evidence="1">The sequence shown here is derived from an EMBL/GenBank/DDBJ whole genome shotgun (WGS) entry which is preliminary data.</text>
</comment>
<evidence type="ECO:0000313" key="2">
    <source>
        <dbReference type="Proteomes" id="UP000322791"/>
    </source>
</evidence>
<protein>
    <submittedName>
        <fullName evidence="1">DUF4249 domain-containing protein</fullName>
    </submittedName>
</protein>
<dbReference type="PROSITE" id="PS51257">
    <property type="entry name" value="PROKAR_LIPOPROTEIN"/>
    <property type="match status" value="1"/>
</dbReference>
<dbReference type="InterPro" id="IPR025345">
    <property type="entry name" value="DUF4249"/>
</dbReference>